<accession>A0A4U8W6V0</accession>
<evidence type="ECO:0000256" key="2">
    <source>
        <dbReference type="ARBA" id="ARBA00006411"/>
    </source>
</evidence>
<dbReference type="RefSeq" id="WP_130919081.1">
    <property type="nucleotide sequence ID" value="NZ_JARWOB010000014.1"/>
</dbReference>
<comment type="subcellular location">
    <subcellularLocation>
        <location evidence="1">Cytoplasm</location>
    </subcellularLocation>
</comment>
<protein>
    <recommendedName>
        <fullName evidence="7">ESX secretion-associated protein EspG</fullName>
    </recommendedName>
</protein>
<evidence type="ECO:0000313" key="6">
    <source>
        <dbReference type="Proteomes" id="UP000290439"/>
    </source>
</evidence>
<organism evidence="5 6">
    <name type="scientific">Nocardia cyriacigeorgica</name>
    <dbReference type="NCBI Taxonomy" id="135487"/>
    <lineage>
        <taxon>Bacteria</taxon>
        <taxon>Bacillati</taxon>
        <taxon>Actinomycetota</taxon>
        <taxon>Actinomycetes</taxon>
        <taxon>Mycobacteriales</taxon>
        <taxon>Nocardiaceae</taxon>
        <taxon>Nocardia</taxon>
    </lineage>
</organism>
<dbReference type="Pfam" id="PF14011">
    <property type="entry name" value="ESX-1_EspG"/>
    <property type="match status" value="1"/>
</dbReference>
<dbReference type="AlphaFoldDB" id="A0A4U8W6V0"/>
<keyword evidence="3" id="KW-0963">Cytoplasm</keyword>
<reference evidence="5 6" key="1">
    <citation type="submission" date="2019-02" db="EMBL/GenBank/DDBJ databases">
        <authorList>
            <consortium name="Pathogen Informatics"/>
        </authorList>
    </citation>
    <scope>NUCLEOTIDE SEQUENCE [LARGE SCALE GENOMIC DNA]</scope>
    <source>
        <strain evidence="5 6">3012STDY6756504</strain>
    </source>
</reference>
<proteinExistence type="inferred from homology"/>
<evidence type="ECO:0000313" key="5">
    <source>
        <dbReference type="EMBL" id="VFB01683.1"/>
    </source>
</evidence>
<evidence type="ECO:0000256" key="3">
    <source>
        <dbReference type="ARBA" id="ARBA00022490"/>
    </source>
</evidence>
<evidence type="ECO:0000256" key="4">
    <source>
        <dbReference type="ARBA" id="ARBA00023186"/>
    </source>
</evidence>
<keyword evidence="4" id="KW-0143">Chaperone</keyword>
<dbReference type="EMBL" id="LR215973">
    <property type="protein sequence ID" value="VFB01683.1"/>
    <property type="molecule type" value="Genomic_DNA"/>
</dbReference>
<dbReference type="Proteomes" id="UP000290439">
    <property type="component" value="Chromosome"/>
</dbReference>
<evidence type="ECO:0000256" key="1">
    <source>
        <dbReference type="ARBA" id="ARBA00004496"/>
    </source>
</evidence>
<gene>
    <name evidence="5" type="ORF">NCTC10797_05507</name>
</gene>
<evidence type="ECO:0008006" key="7">
    <source>
        <dbReference type="Google" id="ProtNLM"/>
    </source>
</evidence>
<name>A0A4U8W6V0_9NOCA</name>
<sequence length="260" mass="29213">MSESRWRMDGLMFTLAVNAFGRDRLPYPIKWEPERRVPDEPVPYDDYQRMRLEAGQRLAAIADQRLHRAISTLLEPEVRVEVHGFFGQDFRQVVRIHAGIVGQAAAMAVQLPGPTQAYGRDVILSMLPEQALAGQVVAHLPKCAGGKYEGLRAHGSDVSRVEYAKHPTRLSLTEKINRIVRRPRSSLGEVGVYAGGAIDGRPTPDVRGFTWMDYQPDDGRYLLQHHPHDEFTLAPAPPEEIVRALQHTITTTRRATAPAW</sequence>
<dbReference type="InterPro" id="IPR025734">
    <property type="entry name" value="EspG"/>
</dbReference>
<comment type="similarity">
    <text evidence="2">Belongs to the EspG family.</text>
</comment>